<sequence length="315" mass="35901">ISDKFESSTAEILSVMNINNGQSNVELLTKIEEILQYVRSQSSKEKKERQEIMQQQLIQSLKLGQSVFSFLHQTNLILAVGSCILDAVMMDDGKLVICLPIQCRLVIYNTDGSQEDSIAVQGKPWYVTAINNCTVAFTLYNSSSIEMYDIHNKFKLKSITVPGMLQYNSDITTINNKLVVRVGKMLHVINHQTGEMVQTIKTDCHPWRLHGFSDRIFFCDSYFDNNNLYWYSYAGDRHYTLTLPSPPGSMTTLQDDSLYVVCNDRSIQHVSSDGKQYKPVKTLQSTSLCNGIHYNPTQRKLMTIQNKHVTVFNEV</sequence>
<keyword evidence="2" id="KW-1185">Reference proteome</keyword>
<protein>
    <submittedName>
        <fullName evidence="1">Uncharacterized protein</fullName>
    </submittedName>
</protein>
<evidence type="ECO:0000313" key="1">
    <source>
        <dbReference type="EMBL" id="VDI06414.1"/>
    </source>
</evidence>
<reference evidence="1" key="1">
    <citation type="submission" date="2018-11" db="EMBL/GenBank/DDBJ databases">
        <authorList>
            <person name="Alioto T."/>
            <person name="Alioto T."/>
        </authorList>
    </citation>
    <scope>NUCLEOTIDE SEQUENCE</scope>
</reference>
<dbReference type="InterPro" id="IPR011042">
    <property type="entry name" value="6-blade_b-propeller_TolB-like"/>
</dbReference>
<dbReference type="AlphaFoldDB" id="A0A8B6CJ79"/>
<organism evidence="1 2">
    <name type="scientific">Mytilus galloprovincialis</name>
    <name type="common">Mediterranean mussel</name>
    <dbReference type="NCBI Taxonomy" id="29158"/>
    <lineage>
        <taxon>Eukaryota</taxon>
        <taxon>Metazoa</taxon>
        <taxon>Spiralia</taxon>
        <taxon>Lophotrochozoa</taxon>
        <taxon>Mollusca</taxon>
        <taxon>Bivalvia</taxon>
        <taxon>Autobranchia</taxon>
        <taxon>Pteriomorphia</taxon>
        <taxon>Mytilida</taxon>
        <taxon>Mytiloidea</taxon>
        <taxon>Mytilidae</taxon>
        <taxon>Mytilinae</taxon>
        <taxon>Mytilus</taxon>
    </lineage>
</organism>
<comment type="caution">
    <text evidence="1">The sequence shown here is derived from an EMBL/GenBank/DDBJ whole genome shotgun (WGS) entry which is preliminary data.</text>
</comment>
<dbReference type="InterPro" id="IPR011044">
    <property type="entry name" value="Quino_amine_DH_bsu"/>
</dbReference>
<evidence type="ECO:0000313" key="2">
    <source>
        <dbReference type="Proteomes" id="UP000596742"/>
    </source>
</evidence>
<dbReference type="SUPFAM" id="SSF50969">
    <property type="entry name" value="YVTN repeat-like/Quinoprotein amine dehydrogenase"/>
    <property type="match status" value="1"/>
</dbReference>
<dbReference type="Gene3D" id="2.120.10.30">
    <property type="entry name" value="TolB, C-terminal domain"/>
    <property type="match status" value="1"/>
</dbReference>
<gene>
    <name evidence="1" type="ORF">MGAL_10B021234</name>
</gene>
<name>A0A8B6CJ79_MYTGA</name>
<dbReference type="EMBL" id="UYJE01001926">
    <property type="protein sequence ID" value="VDI06414.1"/>
    <property type="molecule type" value="Genomic_DNA"/>
</dbReference>
<feature type="non-terminal residue" evidence="1">
    <location>
        <position position="1"/>
    </location>
</feature>
<proteinExistence type="predicted"/>
<accession>A0A8B6CJ79</accession>
<dbReference type="Proteomes" id="UP000596742">
    <property type="component" value="Unassembled WGS sequence"/>
</dbReference>